<keyword evidence="7" id="KW-0472">Membrane</keyword>
<keyword evidence="6 9" id="KW-0333">Golgi apparatus</keyword>
<evidence type="ECO:0000256" key="6">
    <source>
        <dbReference type="ARBA" id="ARBA00023034"/>
    </source>
</evidence>
<name>A0AAV2SAJ3_MEGNR</name>
<dbReference type="GO" id="GO:0008146">
    <property type="term" value="F:sulfotransferase activity"/>
    <property type="evidence" value="ECO:0007669"/>
    <property type="project" value="InterPro"/>
</dbReference>
<comment type="similarity">
    <text evidence="2 9">Belongs to the sulfotransferase 2 family.</text>
</comment>
<dbReference type="EMBL" id="CAXKWB010052388">
    <property type="protein sequence ID" value="CAL4172802.1"/>
    <property type="molecule type" value="Genomic_DNA"/>
</dbReference>
<gene>
    <name evidence="10" type="ORF">MNOR_LOCUS34323</name>
</gene>
<evidence type="ECO:0000313" key="11">
    <source>
        <dbReference type="Proteomes" id="UP001497623"/>
    </source>
</evidence>
<accession>A0AAV2SAJ3</accession>
<dbReference type="EC" id="2.8.2.-" evidence="9"/>
<dbReference type="GO" id="GO:0016051">
    <property type="term" value="P:carbohydrate biosynthetic process"/>
    <property type="evidence" value="ECO:0007669"/>
    <property type="project" value="InterPro"/>
</dbReference>
<evidence type="ECO:0000256" key="4">
    <source>
        <dbReference type="ARBA" id="ARBA00022692"/>
    </source>
</evidence>
<dbReference type="Proteomes" id="UP001497623">
    <property type="component" value="Unassembled WGS sequence"/>
</dbReference>
<keyword evidence="9" id="KW-0119">Carbohydrate metabolism</keyword>
<protein>
    <recommendedName>
        <fullName evidence="9">Carbohydrate sulfotransferase</fullName>
        <ecNumber evidence="9">2.8.2.-</ecNumber>
    </recommendedName>
</protein>
<proteinExistence type="inferred from homology"/>
<dbReference type="Pfam" id="PF03567">
    <property type="entry name" value="Sulfotransfer_2"/>
    <property type="match status" value="1"/>
</dbReference>
<feature type="non-terminal residue" evidence="10">
    <location>
        <position position="324"/>
    </location>
</feature>
<evidence type="ECO:0000256" key="9">
    <source>
        <dbReference type="RuleBase" id="RU364020"/>
    </source>
</evidence>
<evidence type="ECO:0000256" key="3">
    <source>
        <dbReference type="ARBA" id="ARBA00022679"/>
    </source>
</evidence>
<evidence type="ECO:0000256" key="7">
    <source>
        <dbReference type="ARBA" id="ARBA00023136"/>
    </source>
</evidence>
<dbReference type="InterPro" id="IPR018011">
    <property type="entry name" value="Carb_sulfotrans_8-10"/>
</dbReference>
<keyword evidence="4" id="KW-0812">Transmembrane</keyword>
<dbReference type="PANTHER" id="PTHR12137">
    <property type="entry name" value="CARBOHYDRATE SULFOTRANSFERASE"/>
    <property type="match status" value="1"/>
</dbReference>
<feature type="non-terminal residue" evidence="10">
    <location>
        <position position="1"/>
    </location>
</feature>
<dbReference type="InterPro" id="IPR005331">
    <property type="entry name" value="Sulfotransferase"/>
</dbReference>
<keyword evidence="8 9" id="KW-0325">Glycoprotein</keyword>
<keyword evidence="5" id="KW-1133">Transmembrane helix</keyword>
<dbReference type="GO" id="GO:0000139">
    <property type="term" value="C:Golgi membrane"/>
    <property type="evidence" value="ECO:0007669"/>
    <property type="project" value="UniProtKB-SubCell"/>
</dbReference>
<comment type="caution">
    <text evidence="10">The sequence shown here is derived from an EMBL/GenBank/DDBJ whole genome shotgun (WGS) entry which is preliminary data.</text>
</comment>
<keyword evidence="9" id="KW-0735">Signal-anchor</keyword>
<dbReference type="PANTHER" id="PTHR12137:SF54">
    <property type="entry name" value="CARBOHYDRATE SULFOTRANSFERASE"/>
    <property type="match status" value="1"/>
</dbReference>
<sequence length="324" mass="38598">DYMERSLAQMYYTNEDAAYNLMVFQNSTELPTFNKMPQPRADPFLPPESQGDNVADPEELFSQRRRLLKKGCDEMQKTRRNNHWVYVEMHPPLKALDRYKKYFYCRNQKVGSTSWKAYAKVLKKSDVYSESEYRVNVLPVRHPFDRLKSAYTDKFLNGLPISNYNEAYKNSTASTESWMTRWDAYWLPVLISSGQVKEKNKLFKEKISVRRFIGKKYEDQNKNLIKKFSKASFSFLEFLNHVIWSYEHDLADRHWAAQYDVCKVCSNDYKYIIKLETSDEEIPYVIKQLNYTTVPSYGHKHKTTKKDKYSYQEYFTAIPNTIKK</sequence>
<evidence type="ECO:0000313" key="10">
    <source>
        <dbReference type="EMBL" id="CAL4172802.1"/>
    </source>
</evidence>
<evidence type="ECO:0000256" key="2">
    <source>
        <dbReference type="ARBA" id="ARBA00006339"/>
    </source>
</evidence>
<evidence type="ECO:0000256" key="8">
    <source>
        <dbReference type="ARBA" id="ARBA00023180"/>
    </source>
</evidence>
<evidence type="ECO:0000256" key="5">
    <source>
        <dbReference type="ARBA" id="ARBA00022989"/>
    </source>
</evidence>
<keyword evidence="11" id="KW-1185">Reference proteome</keyword>
<evidence type="ECO:0000256" key="1">
    <source>
        <dbReference type="ARBA" id="ARBA00004323"/>
    </source>
</evidence>
<dbReference type="AlphaFoldDB" id="A0AAV2SAJ3"/>
<comment type="subcellular location">
    <subcellularLocation>
        <location evidence="1 9">Golgi apparatus membrane</location>
        <topology evidence="1 9">Single-pass type II membrane protein</topology>
    </subcellularLocation>
</comment>
<organism evidence="10 11">
    <name type="scientific">Meganyctiphanes norvegica</name>
    <name type="common">Northern krill</name>
    <name type="synonym">Thysanopoda norvegica</name>
    <dbReference type="NCBI Taxonomy" id="48144"/>
    <lineage>
        <taxon>Eukaryota</taxon>
        <taxon>Metazoa</taxon>
        <taxon>Ecdysozoa</taxon>
        <taxon>Arthropoda</taxon>
        <taxon>Crustacea</taxon>
        <taxon>Multicrustacea</taxon>
        <taxon>Malacostraca</taxon>
        <taxon>Eumalacostraca</taxon>
        <taxon>Eucarida</taxon>
        <taxon>Euphausiacea</taxon>
        <taxon>Euphausiidae</taxon>
        <taxon>Meganyctiphanes</taxon>
    </lineage>
</organism>
<keyword evidence="3 9" id="KW-0808">Transferase</keyword>
<reference evidence="10 11" key="1">
    <citation type="submission" date="2024-05" db="EMBL/GenBank/DDBJ databases">
        <authorList>
            <person name="Wallberg A."/>
        </authorList>
    </citation>
    <scope>NUCLEOTIDE SEQUENCE [LARGE SCALE GENOMIC DNA]</scope>
</reference>